<dbReference type="PANTHER" id="PTHR30346:SF0">
    <property type="entry name" value="HCA OPERON TRANSCRIPTIONAL ACTIVATOR HCAR"/>
    <property type="match status" value="1"/>
</dbReference>
<dbReference type="PRINTS" id="PR00039">
    <property type="entry name" value="HTHLYSR"/>
</dbReference>
<evidence type="ECO:0000313" key="6">
    <source>
        <dbReference type="EMBL" id="MFD0686176.1"/>
    </source>
</evidence>
<dbReference type="PROSITE" id="PS50931">
    <property type="entry name" value="HTH_LYSR"/>
    <property type="match status" value="1"/>
</dbReference>
<keyword evidence="4" id="KW-0804">Transcription</keyword>
<reference evidence="7" key="1">
    <citation type="journal article" date="2019" name="Int. J. Syst. Evol. Microbiol.">
        <title>The Global Catalogue of Microorganisms (GCM) 10K type strain sequencing project: providing services to taxonomists for standard genome sequencing and annotation.</title>
        <authorList>
            <consortium name="The Broad Institute Genomics Platform"/>
            <consortium name="The Broad Institute Genome Sequencing Center for Infectious Disease"/>
            <person name="Wu L."/>
            <person name="Ma J."/>
        </authorList>
    </citation>
    <scope>NUCLEOTIDE SEQUENCE [LARGE SCALE GENOMIC DNA]</scope>
    <source>
        <strain evidence="7">JCM 9371</strain>
    </source>
</reference>
<evidence type="ECO:0000313" key="7">
    <source>
        <dbReference type="Proteomes" id="UP001597063"/>
    </source>
</evidence>
<name>A0ABW2XIS5_9ACTN</name>
<evidence type="ECO:0000256" key="2">
    <source>
        <dbReference type="ARBA" id="ARBA00023015"/>
    </source>
</evidence>
<dbReference type="PANTHER" id="PTHR30346">
    <property type="entry name" value="TRANSCRIPTIONAL DUAL REGULATOR HCAR-RELATED"/>
    <property type="match status" value="1"/>
</dbReference>
<dbReference type="InterPro" id="IPR036390">
    <property type="entry name" value="WH_DNA-bd_sf"/>
</dbReference>
<accession>A0ABW2XIS5</accession>
<keyword evidence="2" id="KW-0805">Transcription regulation</keyword>
<dbReference type="EMBL" id="JBHTGP010000008">
    <property type="protein sequence ID" value="MFD0686176.1"/>
    <property type="molecule type" value="Genomic_DNA"/>
</dbReference>
<dbReference type="Proteomes" id="UP001597063">
    <property type="component" value="Unassembled WGS sequence"/>
</dbReference>
<proteinExistence type="inferred from homology"/>
<comment type="caution">
    <text evidence="6">The sequence shown here is derived from an EMBL/GenBank/DDBJ whole genome shotgun (WGS) entry which is preliminary data.</text>
</comment>
<dbReference type="RefSeq" id="WP_131761192.1">
    <property type="nucleotide sequence ID" value="NZ_CAACUY010000151.1"/>
</dbReference>
<evidence type="ECO:0000256" key="4">
    <source>
        <dbReference type="ARBA" id="ARBA00023163"/>
    </source>
</evidence>
<dbReference type="Pfam" id="PF00126">
    <property type="entry name" value="HTH_1"/>
    <property type="match status" value="1"/>
</dbReference>
<gene>
    <name evidence="6" type="ORF">ACFQZM_16870</name>
</gene>
<sequence length="296" mass="32053">MGGLEIRELEAFLALAEELHFGRAGERLRVSQSRVSQLIQALERRIGGRLVERTSRRVALTPLGHELLAGIKPAYDSLQRAVEDVRDAAKGVRGSLRLGFQGVAWDHILNAIALFHDRHPGSSADLAEIPLADPFGPLDRDEVDAAIILMPVEEPGLVLGPVFSKEPQTLAVPPHHPFAQRDSVTAEELADVPLVGVDGPAPEYWRRAHAPARTPGGLAIGEGPRARTLQEGLTLVAAGRGAMLLCRHTAGYHDRHAVTFVPVTGLDDSRLVLAWRRDRENARIRAFAGALAATTD</sequence>
<protein>
    <submittedName>
        <fullName evidence="6">LysR family transcriptional regulator</fullName>
    </submittedName>
</protein>
<dbReference type="InterPro" id="IPR000847">
    <property type="entry name" value="LysR_HTH_N"/>
</dbReference>
<evidence type="ECO:0000256" key="1">
    <source>
        <dbReference type="ARBA" id="ARBA00009437"/>
    </source>
</evidence>
<dbReference type="InterPro" id="IPR005119">
    <property type="entry name" value="LysR_subst-bd"/>
</dbReference>
<keyword evidence="3" id="KW-0238">DNA-binding</keyword>
<keyword evidence="7" id="KW-1185">Reference proteome</keyword>
<dbReference type="SUPFAM" id="SSF46785">
    <property type="entry name" value="Winged helix' DNA-binding domain"/>
    <property type="match status" value="1"/>
</dbReference>
<feature type="domain" description="HTH lysR-type" evidence="5">
    <location>
        <begin position="4"/>
        <end position="61"/>
    </location>
</feature>
<dbReference type="SUPFAM" id="SSF53850">
    <property type="entry name" value="Periplasmic binding protein-like II"/>
    <property type="match status" value="1"/>
</dbReference>
<organism evidence="6 7">
    <name type="scientific">Actinomadura fibrosa</name>
    <dbReference type="NCBI Taxonomy" id="111802"/>
    <lineage>
        <taxon>Bacteria</taxon>
        <taxon>Bacillati</taxon>
        <taxon>Actinomycetota</taxon>
        <taxon>Actinomycetes</taxon>
        <taxon>Streptosporangiales</taxon>
        <taxon>Thermomonosporaceae</taxon>
        <taxon>Actinomadura</taxon>
    </lineage>
</organism>
<dbReference type="Gene3D" id="3.40.190.10">
    <property type="entry name" value="Periplasmic binding protein-like II"/>
    <property type="match status" value="2"/>
</dbReference>
<dbReference type="Gene3D" id="1.10.10.10">
    <property type="entry name" value="Winged helix-like DNA-binding domain superfamily/Winged helix DNA-binding domain"/>
    <property type="match status" value="1"/>
</dbReference>
<dbReference type="CDD" id="cd08414">
    <property type="entry name" value="PBP2_LTTR_aromatics_like"/>
    <property type="match status" value="1"/>
</dbReference>
<dbReference type="InterPro" id="IPR036388">
    <property type="entry name" value="WH-like_DNA-bd_sf"/>
</dbReference>
<comment type="similarity">
    <text evidence="1">Belongs to the LysR transcriptional regulatory family.</text>
</comment>
<evidence type="ECO:0000256" key="3">
    <source>
        <dbReference type="ARBA" id="ARBA00023125"/>
    </source>
</evidence>
<evidence type="ECO:0000259" key="5">
    <source>
        <dbReference type="PROSITE" id="PS50931"/>
    </source>
</evidence>
<dbReference type="Pfam" id="PF03466">
    <property type="entry name" value="LysR_substrate"/>
    <property type="match status" value="1"/>
</dbReference>